<evidence type="ECO:0000313" key="4">
    <source>
        <dbReference type="EMBL" id="EFW93896.1"/>
    </source>
</evidence>
<organism evidence="4 5">
    <name type="scientific">Haladaptatus paucihalophilus DX253</name>
    <dbReference type="NCBI Taxonomy" id="797209"/>
    <lineage>
        <taxon>Archaea</taxon>
        <taxon>Methanobacteriati</taxon>
        <taxon>Methanobacteriota</taxon>
        <taxon>Stenosarchaea group</taxon>
        <taxon>Halobacteria</taxon>
        <taxon>Halobacteriales</taxon>
        <taxon>Haladaptataceae</taxon>
        <taxon>Haladaptatus</taxon>
    </lineage>
</organism>
<dbReference type="eggNOG" id="arCOG00844">
    <property type="taxonomic scope" value="Archaea"/>
</dbReference>
<dbReference type="SUPFAM" id="SSF55729">
    <property type="entry name" value="Acyl-CoA N-acyltransferases (Nat)"/>
    <property type="match status" value="1"/>
</dbReference>
<dbReference type="CDD" id="cd04301">
    <property type="entry name" value="NAT_SF"/>
    <property type="match status" value="1"/>
</dbReference>
<feature type="domain" description="N-acetyltransferase" evidence="3">
    <location>
        <begin position="5"/>
        <end position="155"/>
    </location>
</feature>
<dbReference type="Gene3D" id="3.40.630.30">
    <property type="match status" value="1"/>
</dbReference>
<comment type="caution">
    <text evidence="4">The sequence shown here is derived from an EMBL/GenBank/DDBJ whole genome shotgun (WGS) entry which is preliminary data.</text>
</comment>
<dbReference type="InterPro" id="IPR016181">
    <property type="entry name" value="Acyl_CoA_acyltransferase"/>
</dbReference>
<dbReference type="GO" id="GO:0016747">
    <property type="term" value="F:acyltransferase activity, transferring groups other than amino-acyl groups"/>
    <property type="evidence" value="ECO:0007669"/>
    <property type="project" value="InterPro"/>
</dbReference>
<dbReference type="PATRIC" id="fig|797209.4.peg.408"/>
<sequence length="156" mass="17085">MSDVPDIRRVARRSWFDSYADFLSTTVIEAELSTWYTPDAVETAVTDPTRPYFVAVDGDIVVGYSKGVADTPVADLSTLYVSPDCQHGGVGTRLLEIVSDELESRGATTLELTVFAENDGAIGFYEARGFERVGEQISELEAGSAPEYVYRTELDP</sequence>
<dbReference type="Proteomes" id="UP000003751">
    <property type="component" value="Unassembled WGS sequence"/>
</dbReference>
<dbReference type="AlphaFoldDB" id="E7QNA1"/>
<proteinExistence type="predicted"/>
<dbReference type="STRING" id="797209.GCA_000376445_01795"/>
<dbReference type="PANTHER" id="PTHR43877:SF1">
    <property type="entry name" value="ACETYLTRANSFERASE"/>
    <property type="match status" value="1"/>
</dbReference>
<reference evidence="4 5" key="1">
    <citation type="journal article" date="2014" name="ISME J.">
        <title>Trehalose/2-sulfotrehalose biosynthesis and glycine-betaine uptake are widely spread mechanisms for osmoadaptation in the Halobacteriales.</title>
        <authorList>
            <person name="Youssef N.H."/>
            <person name="Savage-Ashlock K.N."/>
            <person name="McCully A.L."/>
            <person name="Luedtke B."/>
            <person name="Shaw E.I."/>
            <person name="Hoff W.D."/>
            <person name="Elshahed M.S."/>
        </authorList>
    </citation>
    <scope>NUCLEOTIDE SEQUENCE [LARGE SCALE GENOMIC DNA]</scope>
    <source>
        <strain evidence="4 5">DX253</strain>
    </source>
</reference>
<name>E7QNA1_HALPU</name>
<evidence type="ECO:0000259" key="3">
    <source>
        <dbReference type="PROSITE" id="PS51186"/>
    </source>
</evidence>
<dbReference type="PANTHER" id="PTHR43877">
    <property type="entry name" value="AMINOALKYLPHOSPHONATE N-ACETYLTRANSFERASE-RELATED-RELATED"/>
    <property type="match status" value="1"/>
</dbReference>
<keyword evidence="1 4" id="KW-0808">Transferase</keyword>
<accession>E7QNA1</accession>
<dbReference type="InterPro" id="IPR050832">
    <property type="entry name" value="Bact_Acetyltransf"/>
</dbReference>
<evidence type="ECO:0000256" key="1">
    <source>
        <dbReference type="ARBA" id="ARBA00022679"/>
    </source>
</evidence>
<dbReference type="PROSITE" id="PS51186">
    <property type="entry name" value="GNAT"/>
    <property type="match status" value="1"/>
</dbReference>
<evidence type="ECO:0000256" key="2">
    <source>
        <dbReference type="ARBA" id="ARBA00023315"/>
    </source>
</evidence>
<dbReference type="OrthoDB" id="11597at2157"/>
<keyword evidence="2" id="KW-0012">Acyltransferase</keyword>
<protein>
    <submittedName>
        <fullName evidence="4">GCN5-related N-acetyltransferase</fullName>
    </submittedName>
</protein>
<dbReference type="EMBL" id="AEMG01000002">
    <property type="protein sequence ID" value="EFW93896.1"/>
    <property type="molecule type" value="Genomic_DNA"/>
</dbReference>
<gene>
    <name evidence="4" type="ORF">ZOD2009_02095</name>
</gene>
<dbReference type="Pfam" id="PF00583">
    <property type="entry name" value="Acetyltransf_1"/>
    <property type="match status" value="1"/>
</dbReference>
<dbReference type="InterPro" id="IPR000182">
    <property type="entry name" value="GNAT_dom"/>
</dbReference>
<evidence type="ECO:0000313" key="5">
    <source>
        <dbReference type="Proteomes" id="UP000003751"/>
    </source>
</evidence>